<dbReference type="RefSeq" id="WP_147101234.1">
    <property type="nucleotide sequence ID" value="NZ_BJVJ01000001.1"/>
</dbReference>
<evidence type="ECO:0000313" key="4">
    <source>
        <dbReference type="Proteomes" id="UP000321685"/>
    </source>
</evidence>
<accession>A0A511D8E0</accession>
<dbReference type="PANTHER" id="PTHR43364:SF4">
    <property type="entry name" value="NAD(P)-LINKED OXIDOREDUCTASE SUPERFAMILY PROTEIN"/>
    <property type="match status" value="1"/>
</dbReference>
<dbReference type="InterPro" id="IPR023210">
    <property type="entry name" value="NADP_OxRdtase_dom"/>
</dbReference>
<dbReference type="SUPFAM" id="SSF51430">
    <property type="entry name" value="NAD(P)-linked oxidoreductase"/>
    <property type="match status" value="1"/>
</dbReference>
<keyword evidence="1" id="KW-0560">Oxidoreductase</keyword>
<comment type="caution">
    <text evidence="3">The sequence shown here is derived from an EMBL/GenBank/DDBJ whole genome shotgun (WGS) entry which is preliminary data.</text>
</comment>
<dbReference type="Gene3D" id="3.20.20.100">
    <property type="entry name" value="NADP-dependent oxidoreductase domain"/>
    <property type="match status" value="1"/>
</dbReference>
<dbReference type="EMBL" id="BJVJ01000001">
    <property type="protein sequence ID" value="GEL21061.1"/>
    <property type="molecule type" value="Genomic_DNA"/>
</dbReference>
<dbReference type="OrthoDB" id="9768793at2"/>
<dbReference type="GO" id="GO:0005829">
    <property type="term" value="C:cytosol"/>
    <property type="evidence" value="ECO:0007669"/>
    <property type="project" value="TreeGrafter"/>
</dbReference>
<dbReference type="InterPro" id="IPR050523">
    <property type="entry name" value="AKR_Detox_Biosynth"/>
</dbReference>
<gene>
    <name evidence="3" type="ORF">PSU4_00150</name>
</gene>
<dbReference type="PANTHER" id="PTHR43364">
    <property type="entry name" value="NADH-SPECIFIC METHYLGLYOXAL REDUCTASE-RELATED"/>
    <property type="match status" value="1"/>
</dbReference>
<organism evidence="3 4">
    <name type="scientific">Pseudonocardia sulfidoxydans NBRC 16205</name>
    <dbReference type="NCBI Taxonomy" id="1223511"/>
    <lineage>
        <taxon>Bacteria</taxon>
        <taxon>Bacillati</taxon>
        <taxon>Actinomycetota</taxon>
        <taxon>Actinomycetes</taxon>
        <taxon>Pseudonocardiales</taxon>
        <taxon>Pseudonocardiaceae</taxon>
        <taxon>Pseudonocardia</taxon>
    </lineage>
</organism>
<protein>
    <submittedName>
        <fullName evidence="3">Aldo/keto reductase</fullName>
    </submittedName>
</protein>
<evidence type="ECO:0000313" key="3">
    <source>
        <dbReference type="EMBL" id="GEL21061.1"/>
    </source>
</evidence>
<reference evidence="3 4" key="1">
    <citation type="submission" date="2019-07" db="EMBL/GenBank/DDBJ databases">
        <title>Whole genome shotgun sequence of Pseudonocardia sulfidoxydans NBRC 16205.</title>
        <authorList>
            <person name="Hosoyama A."/>
            <person name="Uohara A."/>
            <person name="Ohji S."/>
            <person name="Ichikawa N."/>
        </authorList>
    </citation>
    <scope>NUCLEOTIDE SEQUENCE [LARGE SCALE GENOMIC DNA]</scope>
    <source>
        <strain evidence="3 4">NBRC 16205</strain>
    </source>
</reference>
<keyword evidence="4" id="KW-1185">Reference proteome</keyword>
<dbReference type="GO" id="GO:0016491">
    <property type="term" value="F:oxidoreductase activity"/>
    <property type="evidence" value="ECO:0007669"/>
    <property type="project" value="UniProtKB-KW"/>
</dbReference>
<dbReference type="Proteomes" id="UP000321685">
    <property type="component" value="Unassembled WGS sequence"/>
</dbReference>
<evidence type="ECO:0000259" key="2">
    <source>
        <dbReference type="Pfam" id="PF00248"/>
    </source>
</evidence>
<dbReference type="InterPro" id="IPR020471">
    <property type="entry name" value="AKR"/>
</dbReference>
<sequence length="336" mass="36646">MTVVDRDWALLGRTGLPITRFTLGTATFGGQCDETQSHAILDRADDLGIAVLDTADKYPIGSDWDRAGVTEEIVGSWLADGRRDRFLLATKVHGRTGPRPWDGGLSRKHVVEAAEASLRRLRTDRIDLYQLHRPDPATPIEETLHALDDLVTAGKVRYVACSNFLAYQVARALGRSALHGWAAFASVQARYNLLFREHERELFPLCREDGLGVLAYNALAGGMLTGKHRREGGTADGTRFTDAGAGALYRGRYWHDDAFDAVARIRELADAAGLTMPVLATAWLRSRPGVTSVILGATRPDQLDLAAAAADVELDESLLAELDALTARFRTGDAIQ</sequence>
<evidence type="ECO:0000256" key="1">
    <source>
        <dbReference type="ARBA" id="ARBA00023002"/>
    </source>
</evidence>
<feature type="domain" description="NADP-dependent oxidoreductase" evidence="2">
    <location>
        <begin position="22"/>
        <end position="325"/>
    </location>
</feature>
<name>A0A511D8E0_9PSEU</name>
<dbReference type="InterPro" id="IPR036812">
    <property type="entry name" value="NAD(P)_OxRdtase_dom_sf"/>
</dbReference>
<dbReference type="Pfam" id="PF00248">
    <property type="entry name" value="Aldo_ket_red"/>
    <property type="match status" value="1"/>
</dbReference>
<proteinExistence type="predicted"/>
<dbReference type="AlphaFoldDB" id="A0A511D8E0"/>
<dbReference type="FunFam" id="3.20.20.100:FF:000004">
    <property type="entry name" value="Oxidoreductase, aldo/keto reductase"/>
    <property type="match status" value="1"/>
</dbReference>
<dbReference type="PRINTS" id="PR00069">
    <property type="entry name" value="ALDKETRDTASE"/>
</dbReference>